<organism evidence="6 7">
    <name type="scientific">Talaromyces proteolyticus</name>
    <dbReference type="NCBI Taxonomy" id="1131652"/>
    <lineage>
        <taxon>Eukaryota</taxon>
        <taxon>Fungi</taxon>
        <taxon>Dikarya</taxon>
        <taxon>Ascomycota</taxon>
        <taxon>Pezizomycotina</taxon>
        <taxon>Eurotiomycetes</taxon>
        <taxon>Eurotiomycetidae</taxon>
        <taxon>Eurotiales</taxon>
        <taxon>Trichocomaceae</taxon>
        <taxon>Talaromyces</taxon>
        <taxon>Talaromyces sect. Bacilispori</taxon>
    </lineage>
</organism>
<name>A0AAD4PVH0_9EURO</name>
<dbReference type="Proteomes" id="UP001201262">
    <property type="component" value="Unassembled WGS sequence"/>
</dbReference>
<sequence length="308" mass="34030">MSNTNITLFENPDLCTLSTCPLSLANVDYDPSLWGNLLLLALFGAVMICQIGMGIRYRTWSYLIAMTGGLILEVIGYVARVQMHYNPFTQNPFLMYLVCLTIAPAFLSAAIYLCLSRIIIAYGESISYFRPRTYTVLFITCDIIALLLQAAGGGIASSANTKSLTDIGINIMVAGVSWQVFSLALFGALCCDFVIRVRGAPPSSLNVQFEDLRRRKSFYYFIFALVVATVTIFVRSVFRCAELSGGFHGPLANDEVTFMVLEGAMISIAVIALTVFHPGWVWKELWSQAVWHLRSSNDGDMEEKGPST</sequence>
<dbReference type="GeneID" id="70249486"/>
<keyword evidence="2 5" id="KW-0812">Transmembrane</keyword>
<reference evidence="6" key="1">
    <citation type="submission" date="2021-12" db="EMBL/GenBank/DDBJ databases">
        <title>Convergent genome expansion in fungi linked to evolution of root-endophyte symbiosis.</title>
        <authorList>
            <consortium name="DOE Joint Genome Institute"/>
            <person name="Ke Y.-H."/>
            <person name="Bonito G."/>
            <person name="Liao H.-L."/>
            <person name="Looney B."/>
            <person name="Rojas-Flechas A."/>
            <person name="Nash J."/>
            <person name="Hameed K."/>
            <person name="Schadt C."/>
            <person name="Martin F."/>
            <person name="Crous P.W."/>
            <person name="Miettinen O."/>
            <person name="Magnuson J.K."/>
            <person name="Labbe J."/>
            <person name="Jacobson D."/>
            <person name="Doktycz M.J."/>
            <person name="Veneault-Fourrey C."/>
            <person name="Kuo A."/>
            <person name="Mondo S."/>
            <person name="Calhoun S."/>
            <person name="Riley R."/>
            <person name="Ohm R."/>
            <person name="LaButti K."/>
            <person name="Andreopoulos B."/>
            <person name="Pangilinan J."/>
            <person name="Nolan M."/>
            <person name="Tritt A."/>
            <person name="Clum A."/>
            <person name="Lipzen A."/>
            <person name="Daum C."/>
            <person name="Barry K."/>
            <person name="Grigoriev I.V."/>
            <person name="Vilgalys R."/>
        </authorList>
    </citation>
    <scope>NUCLEOTIDE SEQUENCE</scope>
    <source>
        <strain evidence="6">PMI_201</strain>
    </source>
</reference>
<keyword evidence="7" id="KW-1185">Reference proteome</keyword>
<feature type="transmembrane region" description="Helical" evidence="5">
    <location>
        <begin position="136"/>
        <end position="156"/>
    </location>
</feature>
<dbReference type="InterPro" id="IPR007568">
    <property type="entry name" value="RTA1"/>
</dbReference>
<evidence type="ECO:0000256" key="1">
    <source>
        <dbReference type="ARBA" id="ARBA00004141"/>
    </source>
</evidence>
<accession>A0AAD4PVH0</accession>
<keyword evidence="3 5" id="KW-1133">Transmembrane helix</keyword>
<evidence type="ECO:0000313" key="6">
    <source>
        <dbReference type="EMBL" id="KAH8690283.1"/>
    </source>
</evidence>
<evidence type="ECO:0000313" key="7">
    <source>
        <dbReference type="Proteomes" id="UP001201262"/>
    </source>
</evidence>
<evidence type="ECO:0000256" key="5">
    <source>
        <dbReference type="SAM" id="Phobius"/>
    </source>
</evidence>
<feature type="transmembrane region" description="Helical" evidence="5">
    <location>
        <begin position="258"/>
        <end position="276"/>
    </location>
</feature>
<feature type="transmembrane region" description="Helical" evidence="5">
    <location>
        <begin position="218"/>
        <end position="238"/>
    </location>
</feature>
<dbReference type="AlphaFoldDB" id="A0AAD4PVH0"/>
<feature type="transmembrane region" description="Helical" evidence="5">
    <location>
        <begin position="60"/>
        <end position="81"/>
    </location>
</feature>
<gene>
    <name evidence="6" type="ORF">BGW36DRAFT_412092</name>
</gene>
<dbReference type="Pfam" id="PF04479">
    <property type="entry name" value="RTA1"/>
    <property type="match status" value="1"/>
</dbReference>
<keyword evidence="4 5" id="KW-0472">Membrane</keyword>
<dbReference type="PANTHER" id="PTHR31465">
    <property type="entry name" value="PROTEIN RTA1-RELATED"/>
    <property type="match status" value="1"/>
</dbReference>
<dbReference type="GO" id="GO:0005886">
    <property type="term" value="C:plasma membrane"/>
    <property type="evidence" value="ECO:0007669"/>
    <property type="project" value="TreeGrafter"/>
</dbReference>
<feature type="transmembrane region" description="Helical" evidence="5">
    <location>
        <begin position="33"/>
        <end position="53"/>
    </location>
</feature>
<dbReference type="GO" id="GO:0000324">
    <property type="term" value="C:fungal-type vacuole"/>
    <property type="evidence" value="ECO:0007669"/>
    <property type="project" value="TreeGrafter"/>
</dbReference>
<dbReference type="PANTHER" id="PTHR31465:SF9">
    <property type="entry name" value="SPHINGOID LONG-CHAIN BASE TRANSPORTER RSB1"/>
    <property type="match status" value="1"/>
</dbReference>
<comment type="caution">
    <text evidence="6">The sequence shown here is derived from an EMBL/GenBank/DDBJ whole genome shotgun (WGS) entry which is preliminary data.</text>
</comment>
<evidence type="ECO:0000256" key="2">
    <source>
        <dbReference type="ARBA" id="ARBA00022692"/>
    </source>
</evidence>
<dbReference type="EMBL" id="JAJTJA010000014">
    <property type="protein sequence ID" value="KAH8690283.1"/>
    <property type="molecule type" value="Genomic_DNA"/>
</dbReference>
<dbReference type="RefSeq" id="XP_046066566.1">
    <property type="nucleotide sequence ID" value="XM_046219199.1"/>
</dbReference>
<comment type="subcellular location">
    <subcellularLocation>
        <location evidence="1">Membrane</location>
        <topology evidence="1">Multi-pass membrane protein</topology>
    </subcellularLocation>
</comment>
<proteinExistence type="predicted"/>
<protein>
    <submittedName>
        <fullName evidence="6">RTA1 domain protein</fullName>
    </submittedName>
</protein>
<evidence type="ECO:0000256" key="3">
    <source>
        <dbReference type="ARBA" id="ARBA00022989"/>
    </source>
</evidence>
<feature type="transmembrane region" description="Helical" evidence="5">
    <location>
        <begin position="176"/>
        <end position="197"/>
    </location>
</feature>
<feature type="transmembrane region" description="Helical" evidence="5">
    <location>
        <begin position="93"/>
        <end position="115"/>
    </location>
</feature>
<evidence type="ECO:0000256" key="4">
    <source>
        <dbReference type="ARBA" id="ARBA00023136"/>
    </source>
</evidence>